<keyword evidence="1" id="KW-0597">Phosphoprotein</keyword>
<feature type="compositionally biased region" description="Low complexity" evidence="2">
    <location>
        <begin position="808"/>
        <end position="827"/>
    </location>
</feature>
<evidence type="ECO:0008006" key="7">
    <source>
        <dbReference type="Google" id="ProtNLM"/>
    </source>
</evidence>
<feature type="compositionally biased region" description="Low complexity" evidence="2">
    <location>
        <begin position="847"/>
        <end position="856"/>
    </location>
</feature>
<dbReference type="EMBL" id="JAUNZN010000008">
    <property type="protein sequence ID" value="KAK4817736.1"/>
    <property type="molecule type" value="Genomic_DNA"/>
</dbReference>
<dbReference type="SUPFAM" id="SSF82708">
    <property type="entry name" value="R3H domain"/>
    <property type="match status" value="1"/>
</dbReference>
<dbReference type="Pfam" id="PF01424">
    <property type="entry name" value="R3H"/>
    <property type="match status" value="1"/>
</dbReference>
<feature type="compositionally biased region" description="Polar residues" evidence="2">
    <location>
        <begin position="1106"/>
        <end position="1146"/>
    </location>
</feature>
<evidence type="ECO:0000256" key="2">
    <source>
        <dbReference type="SAM" id="MobiDB-lite"/>
    </source>
</evidence>
<dbReference type="PANTHER" id="PTHR15672:SF12">
    <property type="entry name" value="R3H DOMAIN-CONTAINING PROTEIN 1"/>
    <property type="match status" value="1"/>
</dbReference>
<gene>
    <name evidence="5" type="ORF">QYF61_026536</name>
</gene>
<proteinExistence type="predicted"/>
<feature type="region of interest" description="Disordered" evidence="2">
    <location>
        <begin position="1326"/>
        <end position="1355"/>
    </location>
</feature>
<dbReference type="Pfam" id="PF00078">
    <property type="entry name" value="RVT_1"/>
    <property type="match status" value="1"/>
</dbReference>
<dbReference type="CDD" id="cd01650">
    <property type="entry name" value="RT_nLTR_like"/>
    <property type="match status" value="1"/>
</dbReference>
<feature type="region of interest" description="Disordered" evidence="2">
    <location>
        <begin position="34"/>
        <end position="55"/>
    </location>
</feature>
<dbReference type="FunFam" id="3.30.1370.50:FF:000001">
    <property type="entry name" value="R3H domain-containing protein 2 isoform 1"/>
    <property type="match status" value="1"/>
</dbReference>
<feature type="compositionally biased region" description="Polar residues" evidence="2">
    <location>
        <begin position="758"/>
        <end position="769"/>
    </location>
</feature>
<evidence type="ECO:0000259" key="3">
    <source>
        <dbReference type="PROSITE" id="PS51061"/>
    </source>
</evidence>
<evidence type="ECO:0000256" key="1">
    <source>
        <dbReference type="ARBA" id="ARBA00022553"/>
    </source>
</evidence>
<feature type="compositionally biased region" description="Low complexity" evidence="2">
    <location>
        <begin position="1158"/>
        <end position="1167"/>
    </location>
</feature>
<dbReference type="InterPro" id="IPR036691">
    <property type="entry name" value="Endo/exonu/phosph_ase_sf"/>
</dbReference>
<dbReference type="InterPro" id="IPR036867">
    <property type="entry name" value="R3H_dom_sf"/>
</dbReference>
<feature type="region of interest" description="Disordered" evidence="2">
    <location>
        <begin position="806"/>
        <end position="871"/>
    </location>
</feature>
<feature type="compositionally biased region" description="Polar residues" evidence="2">
    <location>
        <begin position="1256"/>
        <end position="1270"/>
    </location>
</feature>
<comment type="caution">
    <text evidence="5">The sequence shown here is derived from an EMBL/GenBank/DDBJ whole genome shotgun (WGS) entry which is preliminary data.</text>
</comment>
<dbReference type="Pfam" id="PF12752">
    <property type="entry name" value="SUZ"/>
    <property type="match status" value="1"/>
</dbReference>
<feature type="region of interest" description="Disordered" evidence="2">
    <location>
        <begin position="920"/>
        <end position="946"/>
    </location>
</feature>
<feature type="region of interest" description="Disordered" evidence="2">
    <location>
        <begin position="751"/>
        <end position="789"/>
    </location>
</feature>
<dbReference type="PROSITE" id="PS51673">
    <property type="entry name" value="SUZ"/>
    <property type="match status" value="1"/>
</dbReference>
<dbReference type="InterPro" id="IPR001374">
    <property type="entry name" value="R3H_dom"/>
</dbReference>
<dbReference type="Pfam" id="PF03372">
    <property type="entry name" value="Exo_endo_phos"/>
    <property type="match status" value="1"/>
</dbReference>
<feature type="compositionally biased region" description="Pro residues" evidence="2">
    <location>
        <begin position="857"/>
        <end position="868"/>
    </location>
</feature>
<reference evidence="5 6" key="1">
    <citation type="journal article" date="2023" name="J. Hered.">
        <title>Chromosome-level genome of the wood stork (Mycteria americana) provides insight into avian chromosome evolution.</title>
        <authorList>
            <person name="Flamio R. Jr."/>
            <person name="Ramstad K.M."/>
        </authorList>
    </citation>
    <scope>NUCLEOTIDE SEQUENCE [LARGE SCALE GENOMIC DNA]</scope>
    <source>
        <strain evidence="5">JAX WOST 10</strain>
    </source>
</reference>
<name>A0AAN7N4P9_MYCAM</name>
<feature type="region of interest" description="Disordered" evidence="2">
    <location>
        <begin position="1106"/>
        <end position="1168"/>
    </location>
</feature>
<dbReference type="CDD" id="cd02642">
    <property type="entry name" value="R3H_encore_like"/>
    <property type="match status" value="1"/>
</dbReference>
<feature type="compositionally biased region" description="Polar residues" evidence="2">
    <location>
        <begin position="1213"/>
        <end position="1230"/>
    </location>
</feature>
<dbReference type="InterPro" id="IPR005135">
    <property type="entry name" value="Endo/exonuclease/phosphatase"/>
</dbReference>
<accession>A0AAN7N4P9</accession>
<organism evidence="5 6">
    <name type="scientific">Mycteria americana</name>
    <name type="common">Wood stork</name>
    <dbReference type="NCBI Taxonomy" id="33587"/>
    <lineage>
        <taxon>Eukaryota</taxon>
        <taxon>Metazoa</taxon>
        <taxon>Chordata</taxon>
        <taxon>Craniata</taxon>
        <taxon>Vertebrata</taxon>
        <taxon>Euteleostomi</taxon>
        <taxon>Archelosauria</taxon>
        <taxon>Archosauria</taxon>
        <taxon>Dinosauria</taxon>
        <taxon>Saurischia</taxon>
        <taxon>Theropoda</taxon>
        <taxon>Coelurosauria</taxon>
        <taxon>Aves</taxon>
        <taxon>Neognathae</taxon>
        <taxon>Neoaves</taxon>
        <taxon>Aequornithes</taxon>
        <taxon>Ciconiiformes</taxon>
        <taxon>Ciconiidae</taxon>
        <taxon>Mycteria</taxon>
    </lineage>
</organism>
<evidence type="ECO:0000313" key="6">
    <source>
        <dbReference type="Proteomes" id="UP001333110"/>
    </source>
</evidence>
<feature type="region of interest" description="Disordered" evidence="2">
    <location>
        <begin position="1256"/>
        <end position="1276"/>
    </location>
</feature>
<dbReference type="PANTHER" id="PTHR15672">
    <property type="entry name" value="CAMP-REGULATED PHOSPHOPROTEIN 21 RELATED R3H DOMAIN CONTAINING PROTEIN"/>
    <property type="match status" value="1"/>
</dbReference>
<protein>
    <recommendedName>
        <fullName evidence="7">R3H domain-containing protein 1</fullName>
    </recommendedName>
</protein>
<feature type="region of interest" description="Disordered" evidence="2">
    <location>
        <begin position="704"/>
        <end position="724"/>
    </location>
</feature>
<feature type="compositionally biased region" description="Basic and acidic residues" evidence="2">
    <location>
        <begin position="549"/>
        <end position="579"/>
    </location>
</feature>
<dbReference type="Gene3D" id="3.30.1370.50">
    <property type="entry name" value="R3H-like domain"/>
    <property type="match status" value="1"/>
</dbReference>
<dbReference type="GO" id="GO:0003824">
    <property type="term" value="F:catalytic activity"/>
    <property type="evidence" value="ECO:0007669"/>
    <property type="project" value="InterPro"/>
</dbReference>
<keyword evidence="6" id="KW-1185">Reference proteome</keyword>
<dbReference type="Proteomes" id="UP001333110">
    <property type="component" value="Unassembled WGS sequence"/>
</dbReference>
<dbReference type="Gene3D" id="3.60.10.10">
    <property type="entry name" value="Endonuclease/exonuclease/phosphatase"/>
    <property type="match status" value="1"/>
</dbReference>
<feature type="compositionally biased region" description="Basic residues" evidence="2">
    <location>
        <begin position="1339"/>
        <end position="1348"/>
    </location>
</feature>
<evidence type="ECO:0000313" key="5">
    <source>
        <dbReference type="EMBL" id="KAK4817736.1"/>
    </source>
</evidence>
<dbReference type="SUPFAM" id="SSF56219">
    <property type="entry name" value="DNase I-like"/>
    <property type="match status" value="1"/>
</dbReference>
<dbReference type="InterPro" id="IPR000477">
    <property type="entry name" value="RT_dom"/>
</dbReference>
<sequence>MSDILTVKDETDAMKGSEAEFKDTDPVENLIKSGSQEQIQAEKDENCPDSKTSMPSNTKLKLVGALLYVKNIHHLPQLKYHRTSSMGNKQEELEAIVQQENYDIVAIMETWWDDSHNWSAAMDGYKPFRRNRQGRRGSGVALYVRECFDCLELNDGDDRVECLWAPELEDRDGEQNEAPIMQKEMVSDLLHHLDTHRPMGLDGIHPRVLRELVEALTKPLSILYQQSWLTGEVPVDWRLANVTPIYKKGWKEDPGNYRPTLVKPLSRSILLEKLAAHGLDRCTLHWVKNWLDGPAQTVVVNGVKSSWWPVTSGVPQGSVLGPVLFNIFINDLDKGIECTLSKFADDTKLCGSVDLLEGRKALQRDLDRLDRWAEANCMRFNKAKCKVLHLRHNNPMQRYRLGEEWLESCLEEKDLGVLVDSQLNMSQQCAQVAKAANGILACIRNSVASRTKEAMVPLYSALVRPHLEYCVEFWAPHYKRDIEVLERVQRRATKLVKGLEHKSDEEQLRDLGLFSLEKRRLRGDLIALYTYLKGGCREEKIQIQLSQSFEKEEKPAKDETEKEKSGDKLSRKMLSRDSSQEYTDSTGIDLHEFLVNTLKNNPRDRMMLLKIEQEILDFIGNNEVPRKKFPPMTSYHRMLLHRVAAYFGLEHNVDQSGKSVIVNKTSNTRIPDQKFCEHIKDEKSDDFQKRYILKRDNSSLDKDDNQMRIRLKDDRRSKSIEEREEEYQRARERIFAQDSLCSQENYFTDKRINKETSGRSANSHQSSTENELKYCEPRPWSSTDSDSSIRNLKPAVTKASSFSGISVLTRGDSSGSSKSTGRLSKTGQPFLNPDGTPVVYNPPMPQQPVRTQVPGPQQQPPLPAPPQQQPTANHILSQQDNLGSQFSHMSLARQPPADPVEPHTAMFQSTVVLQPPQQSGYIIATAPPPPPAGQPVSAPGYSTSSHPVNQQVLQQQGYMQQPVPQMPACYCTPNQYPHSSQQYRPVSVHYNTQQNQPLAQPGQQTGYQVLPNQQQNYQGLVGVQQSQNQSLVSGQHNNVGNQIQGVIVPYPSVPSYQVSVPQGSQAVPQQTYQQPVIIPTQSNQGLPTTGMPVYYSVIPSGQQNNLSSSVGYLQPPGSEQIQFPRTTSPCNSQQLQGQQCAVYSNHSSQKPSPPTLLPPSSKSKPQQAASIVHYSIVSPPSSCKSSPTGLSIMQPIKAVAPPPGGGVVMMQLNIPNNPQPRNHSPPQWKQNKYYCDHQRGQKSTELSTLDSAAQLQHSPQLGSPVTSPAQSPAPAQLSNMKNIRPTLTPLSIVSQFSRPFVPGQGDARYPLLGQPLQYNPPSLLRGQVTSQQCQPGNRHGNRGKKPAKKAASADLGAGEPVVGKVLEITELPEGITRMEAEKLFGELLKVGAKIRWLRDSQCLQTQQQHHRRYCGSGDSSVNTEPSKPSDLASTYTVLATFPTMSAAQNALKKQSSTSVNKFRLRTSKKHYDFHVLERASSQ</sequence>
<dbReference type="SMART" id="SM00393">
    <property type="entry name" value="R3H"/>
    <property type="match status" value="1"/>
</dbReference>
<feature type="domain" description="SUZ" evidence="4">
    <location>
        <begin position="669"/>
        <end position="739"/>
    </location>
</feature>
<feature type="domain" description="R3H" evidence="3">
    <location>
        <begin position="605"/>
        <end position="668"/>
    </location>
</feature>
<feature type="compositionally biased region" description="Polar residues" evidence="2">
    <location>
        <begin position="780"/>
        <end position="789"/>
    </location>
</feature>
<dbReference type="InterPro" id="IPR024771">
    <property type="entry name" value="SUZ"/>
</dbReference>
<dbReference type="InterPro" id="IPR051937">
    <property type="entry name" value="R3H_domain_containing"/>
</dbReference>
<dbReference type="GO" id="GO:0003676">
    <property type="term" value="F:nucleic acid binding"/>
    <property type="evidence" value="ECO:0007669"/>
    <property type="project" value="UniProtKB-UniRule"/>
</dbReference>
<feature type="region of interest" description="Disordered" evidence="2">
    <location>
        <begin position="1"/>
        <end position="21"/>
    </location>
</feature>
<feature type="region of interest" description="Disordered" evidence="2">
    <location>
        <begin position="1212"/>
        <end position="1231"/>
    </location>
</feature>
<feature type="region of interest" description="Disordered" evidence="2">
    <location>
        <begin position="548"/>
        <end position="583"/>
    </location>
</feature>
<dbReference type="PROSITE" id="PS51061">
    <property type="entry name" value="R3H"/>
    <property type="match status" value="1"/>
</dbReference>
<evidence type="ECO:0000259" key="4">
    <source>
        <dbReference type="PROSITE" id="PS51673"/>
    </source>
</evidence>